<dbReference type="EMBL" id="CP071448">
    <property type="protein sequence ID" value="QSW88977.1"/>
    <property type="molecule type" value="Genomic_DNA"/>
</dbReference>
<keyword evidence="7" id="KW-0813">Transport</keyword>
<dbReference type="InterPro" id="IPR003400">
    <property type="entry name" value="ExbD"/>
</dbReference>
<sequence>MQNLPKKVRSKKLNSRVDLTAMVSVSFLLIIFFMIATELRKPKIMDLTLPYYDPKWDHIISCGVRADDRLITVILDDNNKIVTYSGLLFDPFEKPKQISYGKNGIRKELFNKKKRILEYSTVMGRSNRGPIVIIKPSKKSNFKNLIDILDEMTITGIDTYAIVNEFTPEESRLLASN</sequence>
<evidence type="ECO:0000313" key="10">
    <source>
        <dbReference type="Proteomes" id="UP000663440"/>
    </source>
</evidence>
<evidence type="ECO:0000256" key="3">
    <source>
        <dbReference type="ARBA" id="ARBA00022475"/>
    </source>
</evidence>
<gene>
    <name evidence="9" type="ORF">J0383_22415</name>
</gene>
<evidence type="ECO:0000256" key="6">
    <source>
        <dbReference type="ARBA" id="ARBA00023136"/>
    </source>
</evidence>
<dbReference type="Proteomes" id="UP000663440">
    <property type="component" value="Chromosome"/>
</dbReference>
<keyword evidence="6 8" id="KW-0472">Membrane</keyword>
<evidence type="ECO:0000256" key="4">
    <source>
        <dbReference type="ARBA" id="ARBA00022692"/>
    </source>
</evidence>
<dbReference type="RefSeq" id="WP_207296175.1">
    <property type="nucleotide sequence ID" value="NZ_CP071448.1"/>
</dbReference>
<dbReference type="PANTHER" id="PTHR30558:SF3">
    <property type="entry name" value="BIOPOLYMER TRANSPORT PROTEIN EXBD-RELATED"/>
    <property type="match status" value="1"/>
</dbReference>
<proteinExistence type="inferred from homology"/>
<keyword evidence="5 8" id="KW-1133">Transmembrane helix</keyword>
<keyword evidence="3" id="KW-1003">Cell membrane</keyword>
<evidence type="ECO:0000256" key="2">
    <source>
        <dbReference type="ARBA" id="ARBA00005811"/>
    </source>
</evidence>
<protein>
    <submittedName>
        <fullName evidence="9">Biopolymer transporter ExbD</fullName>
    </submittedName>
</protein>
<evidence type="ECO:0000313" key="9">
    <source>
        <dbReference type="EMBL" id="QSW88977.1"/>
    </source>
</evidence>
<evidence type="ECO:0000256" key="8">
    <source>
        <dbReference type="SAM" id="Phobius"/>
    </source>
</evidence>
<accession>A0ABX7QDE5</accession>
<evidence type="ECO:0000256" key="5">
    <source>
        <dbReference type="ARBA" id="ARBA00022989"/>
    </source>
</evidence>
<organism evidence="9 10">
    <name type="scientific">Flavobacterium endoglycinae</name>
    <dbReference type="NCBI Taxonomy" id="2816357"/>
    <lineage>
        <taxon>Bacteria</taxon>
        <taxon>Pseudomonadati</taxon>
        <taxon>Bacteroidota</taxon>
        <taxon>Flavobacteriia</taxon>
        <taxon>Flavobacteriales</taxon>
        <taxon>Flavobacteriaceae</taxon>
        <taxon>Flavobacterium</taxon>
    </lineage>
</organism>
<reference evidence="9 10" key="1">
    <citation type="submission" date="2021-03" db="EMBL/GenBank/DDBJ databases">
        <title>Flavobacterium kribbensis sp. nov, an endophytic bacteria, isolated from soybean.</title>
        <authorList>
            <person name="Lee J."/>
            <person name="Seo J."/>
        </authorList>
    </citation>
    <scope>NUCLEOTIDE SEQUENCE [LARGE SCALE GENOMIC DNA]</scope>
    <source>
        <strain evidence="9 10">BB8</strain>
    </source>
</reference>
<evidence type="ECO:0000256" key="1">
    <source>
        <dbReference type="ARBA" id="ARBA00004162"/>
    </source>
</evidence>
<name>A0ABX7QDE5_9FLAO</name>
<dbReference type="Pfam" id="PF02472">
    <property type="entry name" value="ExbD"/>
    <property type="match status" value="1"/>
</dbReference>
<keyword evidence="10" id="KW-1185">Reference proteome</keyword>
<evidence type="ECO:0000256" key="7">
    <source>
        <dbReference type="RuleBase" id="RU003879"/>
    </source>
</evidence>
<dbReference type="PANTHER" id="PTHR30558">
    <property type="entry name" value="EXBD MEMBRANE COMPONENT OF PMF-DRIVEN MACROMOLECULE IMPORT SYSTEM"/>
    <property type="match status" value="1"/>
</dbReference>
<feature type="transmembrane region" description="Helical" evidence="8">
    <location>
        <begin position="20"/>
        <end position="39"/>
    </location>
</feature>
<keyword evidence="7" id="KW-0653">Protein transport</keyword>
<comment type="similarity">
    <text evidence="2 7">Belongs to the ExbD/TolR family.</text>
</comment>
<keyword evidence="4 7" id="KW-0812">Transmembrane</keyword>
<comment type="subcellular location">
    <subcellularLocation>
        <location evidence="1">Cell membrane</location>
        <topology evidence="1">Single-pass membrane protein</topology>
    </subcellularLocation>
    <subcellularLocation>
        <location evidence="7">Cell membrane</location>
        <topology evidence="7">Single-pass type II membrane protein</topology>
    </subcellularLocation>
</comment>